<name>A0ABM8CME4_9BURK</name>
<dbReference type="EMBL" id="AP026974">
    <property type="protein sequence ID" value="BDT78977.1"/>
    <property type="molecule type" value="Genomic_DNA"/>
</dbReference>
<dbReference type="Gene3D" id="3.20.20.70">
    <property type="entry name" value="Aldolase class I"/>
    <property type="match status" value="1"/>
</dbReference>
<sequence>MSHIPKILQGLRLPIISAPMFTVSYPELVLAQCKAGIVGSFPALNARPQEMLDDWLSQIQSELEDFQKSNPNSKVGPLAVNQIVHVSNARLEQDMYSCVKHRIPIYITSLRAPVKEIIDAVHSYGGIVLHDVINIRHAEKALEAGVDGLILVAAGAGGHAGALSPFALVGEVRKIFQGPLVLSGAISTGDAVLASQAMGADFAYMGTRFIASQEAHASEQYKQAIVTAQAADIVYTDHFTGIHGNYIKQSIVNAGLDPTNLPEGDPQAFAKLSQAGKDSSSAKAWKDIWGAGQGVGLIDGVPTVAQIVDQLESEYQAAKKRLTS</sequence>
<dbReference type="SUPFAM" id="SSF51412">
    <property type="entry name" value="Inosine monophosphate dehydrogenase (IMPDH)"/>
    <property type="match status" value="1"/>
</dbReference>
<dbReference type="PANTHER" id="PTHR42747">
    <property type="entry name" value="NITRONATE MONOOXYGENASE-RELATED"/>
    <property type="match status" value="1"/>
</dbReference>
<keyword evidence="7" id="KW-1185">Reference proteome</keyword>
<keyword evidence="6" id="KW-0223">Dioxygenase</keyword>
<evidence type="ECO:0000256" key="4">
    <source>
        <dbReference type="ARBA" id="ARBA00023002"/>
    </source>
</evidence>
<protein>
    <submittedName>
        <fullName evidence="6">2-nitropropane dioxygenase</fullName>
    </submittedName>
</protein>
<evidence type="ECO:0000256" key="5">
    <source>
        <dbReference type="ARBA" id="ARBA00023033"/>
    </source>
</evidence>
<dbReference type="CDD" id="cd04730">
    <property type="entry name" value="NPD_like"/>
    <property type="match status" value="1"/>
</dbReference>
<dbReference type="Pfam" id="PF03060">
    <property type="entry name" value="NMO"/>
    <property type="match status" value="1"/>
</dbReference>
<dbReference type="GO" id="GO:0051213">
    <property type="term" value="F:dioxygenase activity"/>
    <property type="evidence" value="ECO:0007669"/>
    <property type="project" value="UniProtKB-KW"/>
</dbReference>
<evidence type="ECO:0000256" key="1">
    <source>
        <dbReference type="ARBA" id="ARBA00009881"/>
    </source>
</evidence>
<keyword evidence="5" id="KW-0503">Monooxygenase</keyword>
<proteinExistence type="inferred from homology"/>
<dbReference type="RefSeq" id="WP_281746234.1">
    <property type="nucleotide sequence ID" value="NZ_AP026974.1"/>
</dbReference>
<organism evidence="6 7">
    <name type="scientific">Polynucleobacter yangtzensis</name>
    <dbReference type="NCBI Taxonomy" id="1743159"/>
    <lineage>
        <taxon>Bacteria</taxon>
        <taxon>Pseudomonadati</taxon>
        <taxon>Pseudomonadota</taxon>
        <taxon>Betaproteobacteria</taxon>
        <taxon>Burkholderiales</taxon>
        <taxon>Burkholderiaceae</taxon>
        <taxon>Polynucleobacter</taxon>
    </lineage>
</organism>
<comment type="similarity">
    <text evidence="1">Belongs to the nitronate monooxygenase family. NMO class I subfamily.</text>
</comment>
<gene>
    <name evidence="6" type="ORF">PKF032_08650</name>
</gene>
<dbReference type="InterPro" id="IPR013785">
    <property type="entry name" value="Aldolase_TIM"/>
</dbReference>
<dbReference type="InterPro" id="IPR004136">
    <property type="entry name" value="NMO"/>
</dbReference>
<evidence type="ECO:0000256" key="3">
    <source>
        <dbReference type="ARBA" id="ARBA00022643"/>
    </source>
</evidence>
<reference evidence="6 7" key="1">
    <citation type="submission" date="2022-11" db="EMBL/GenBank/DDBJ databases">
        <title>Complete Genome Sequences of three Polynucleobacter sp. Subcluster PnecC Strains KF022, KF023, and KF032 Isolated from a Shallow Eutrophic Lake in Japan.</title>
        <authorList>
            <person name="Ogata Y."/>
            <person name="Watanabe K."/>
            <person name="Takemine S."/>
            <person name="Shindo C."/>
            <person name="Kurokawa R."/>
            <person name="Suda W."/>
        </authorList>
    </citation>
    <scope>NUCLEOTIDE SEQUENCE [LARGE SCALE GENOMIC DNA]</scope>
    <source>
        <strain evidence="6 7">KF032</strain>
    </source>
</reference>
<keyword evidence="4" id="KW-0560">Oxidoreductase</keyword>
<dbReference type="Proteomes" id="UP001211204">
    <property type="component" value="Chromosome"/>
</dbReference>
<evidence type="ECO:0000313" key="7">
    <source>
        <dbReference type="Proteomes" id="UP001211204"/>
    </source>
</evidence>
<accession>A0ABM8CME4</accession>
<evidence type="ECO:0000256" key="2">
    <source>
        <dbReference type="ARBA" id="ARBA00022630"/>
    </source>
</evidence>
<evidence type="ECO:0000313" key="6">
    <source>
        <dbReference type="EMBL" id="BDT78977.1"/>
    </source>
</evidence>
<dbReference type="PANTHER" id="PTHR42747:SF4">
    <property type="entry name" value="BLR1330 PROTEIN"/>
    <property type="match status" value="1"/>
</dbReference>
<keyword evidence="2" id="KW-0285">Flavoprotein</keyword>
<keyword evidence="3" id="KW-0288">FMN</keyword>